<dbReference type="InterPro" id="IPR032675">
    <property type="entry name" value="LRR_dom_sf"/>
</dbReference>
<dbReference type="Proteomes" id="UP000019374">
    <property type="component" value="Unassembled WGS sequence"/>
</dbReference>
<dbReference type="OrthoDB" id="5395390at2759"/>
<proteinExistence type="predicted"/>
<gene>
    <name evidence="2" type="ORF">OCS_00153</name>
</gene>
<dbReference type="eggNOG" id="ENOG502RWR6">
    <property type="taxonomic scope" value="Eukaryota"/>
</dbReference>
<dbReference type="Gene3D" id="3.80.10.10">
    <property type="entry name" value="Ribonuclease Inhibitor"/>
    <property type="match status" value="1"/>
</dbReference>
<accession>T5ANI6</accession>
<evidence type="ECO:0000313" key="3">
    <source>
        <dbReference type="Proteomes" id="UP000019374"/>
    </source>
</evidence>
<dbReference type="SUPFAM" id="SSF52047">
    <property type="entry name" value="RNI-like"/>
    <property type="match status" value="1"/>
</dbReference>
<feature type="region of interest" description="Disordered" evidence="1">
    <location>
        <begin position="575"/>
        <end position="665"/>
    </location>
</feature>
<sequence length="729" mass="81418">MAVTRNAGRSSAVQSCRRRNPGRTSRPPSSRRPSPSRLSSSDPTDTVQDDESPVTPSPQAVGTGKHANPDIGGADGNPPSSPPASASKHRRSSRTKAAGAKLKTESSRPTLRARSRKVSGHASCSPAKRRKISSVQAQEAPAGVIPDWRDPRISFACWYDIFLYAASLGTVDDLATGWLVHAATTCRALAEPALTALYRCPLIKQASKAKRLAALLARPPSETLFNYRVKIEALHININIVPQAVLPQLIHPLSRLRVLIIYTPADQPPYRQLDRNLRWHYAEDMFRALAADTDGTSEKRFPTMLTSWEWSGRFIGGCVPDVQTMGHIHQTPPFSQLTKLSLTNFQVPSLSKLQQKPESEEEELRAYHEDGLVIESVGNAISQLARLDHLVFESSTVLNHRLLPLLPHQLAHLEFINCWEVNSEDLAGFLRTHGGSLRTLTLLHNQSLDLGFLTTLSESCPGLRELHMNLSYYRHHDCVNDADPMYDQALLPSQIPTWPSSLRVIIIEHVRDWSAEAAETCLQSLIDNAKKLPHLRHLAIKSTLDIPWQTRATMRREWRARMEKVFLRPLACPQPRATLRPLPMDMDEAPRKRKRSGGPPRPPSRRSGRLAAHADGPTTDAAKSLRRQRRRPSYRDPDTDEDETDGSAPGQETDDDAPDDTVTGAAKRSCGYDDLAVQGLCKTVNVQFDNQKVRELQYSMEDFVDDQDTESEDEWQGDDDDDESIIIFR</sequence>
<feature type="region of interest" description="Disordered" evidence="1">
    <location>
        <begin position="703"/>
        <end position="729"/>
    </location>
</feature>
<feature type="compositionally biased region" description="Low complexity" evidence="1">
    <location>
        <begin position="22"/>
        <end position="43"/>
    </location>
</feature>
<dbReference type="EMBL" id="KE652178">
    <property type="protein sequence ID" value="EQL04129.1"/>
    <property type="molecule type" value="Genomic_DNA"/>
</dbReference>
<dbReference type="AlphaFoldDB" id="T5ANI6"/>
<protein>
    <submittedName>
        <fullName evidence="2">Uncharacterized protein</fullName>
    </submittedName>
</protein>
<dbReference type="HOGENOM" id="CLU_019222_0_0_1"/>
<dbReference type="PANTHER" id="PTHR34755:SF4">
    <property type="entry name" value="F-BOX DOMAIN-CONTAINING PROTEIN"/>
    <property type="match status" value="1"/>
</dbReference>
<evidence type="ECO:0000256" key="1">
    <source>
        <dbReference type="SAM" id="MobiDB-lite"/>
    </source>
</evidence>
<organism evidence="2 3">
    <name type="scientific">Ophiocordyceps sinensis (strain Co18 / CGMCC 3.14243)</name>
    <name type="common">Yarsagumba caterpillar fungus</name>
    <name type="synonym">Hirsutella sinensis</name>
    <dbReference type="NCBI Taxonomy" id="911162"/>
    <lineage>
        <taxon>Eukaryota</taxon>
        <taxon>Fungi</taxon>
        <taxon>Dikarya</taxon>
        <taxon>Ascomycota</taxon>
        <taxon>Pezizomycotina</taxon>
        <taxon>Sordariomycetes</taxon>
        <taxon>Hypocreomycetidae</taxon>
        <taxon>Hypocreales</taxon>
        <taxon>Ophiocordycipitaceae</taxon>
        <taxon>Ophiocordyceps</taxon>
    </lineage>
</organism>
<dbReference type="InterPro" id="IPR052109">
    <property type="entry name" value="SRRM_Domain-Containing"/>
</dbReference>
<evidence type="ECO:0000313" key="2">
    <source>
        <dbReference type="EMBL" id="EQL04129.1"/>
    </source>
</evidence>
<reference evidence="2 3" key="1">
    <citation type="journal article" date="2013" name="Chin. Sci. Bull.">
        <title>Genome survey uncovers the secrets of sex and lifestyle in caterpillar fungus.</title>
        <authorList>
            <person name="Hu X."/>
            <person name="Zhang Y."/>
            <person name="Xiao G."/>
            <person name="Zheng P."/>
            <person name="Xia Y."/>
            <person name="Zhang X."/>
            <person name="St Leger R.J."/>
            <person name="Liu X."/>
            <person name="Wang C."/>
        </authorList>
    </citation>
    <scope>NUCLEOTIDE SEQUENCE [LARGE SCALE GENOMIC DNA]</scope>
    <source>
        <strain evidence="3">Co18 / CGMCC 3.14243</strain>
        <tissue evidence="2">Fruit-body</tissue>
    </source>
</reference>
<dbReference type="PANTHER" id="PTHR34755">
    <property type="entry name" value="SERINE/ARGININE REPETITIVE MATRIX PROTEIN 3-RELATED"/>
    <property type="match status" value="1"/>
</dbReference>
<name>T5ANI6_OPHSC</name>
<feature type="region of interest" description="Disordered" evidence="1">
    <location>
        <begin position="1"/>
        <end position="140"/>
    </location>
</feature>